<keyword evidence="14" id="KW-1185">Reference proteome</keyword>
<evidence type="ECO:0000256" key="4">
    <source>
        <dbReference type="ARBA" id="ARBA00022490"/>
    </source>
</evidence>
<protein>
    <recommendedName>
        <fullName evidence="11">Manganese transport regulator</fullName>
    </recommendedName>
</protein>
<accession>A0ABP7E892</accession>
<evidence type="ECO:0000313" key="14">
    <source>
        <dbReference type="Proteomes" id="UP001500920"/>
    </source>
</evidence>
<dbReference type="SUPFAM" id="SSF47979">
    <property type="entry name" value="Iron-dependent repressor protein, dimerization domain"/>
    <property type="match status" value="1"/>
</dbReference>
<dbReference type="InterPro" id="IPR036421">
    <property type="entry name" value="Fe_dep_repressor_sf"/>
</dbReference>
<evidence type="ECO:0000256" key="8">
    <source>
        <dbReference type="ARBA" id="ARBA00023159"/>
    </source>
</evidence>
<evidence type="ECO:0000256" key="6">
    <source>
        <dbReference type="ARBA" id="ARBA00023015"/>
    </source>
</evidence>
<dbReference type="RefSeq" id="WP_344700720.1">
    <property type="nucleotide sequence ID" value="NZ_BAABCK010000004.1"/>
</dbReference>
<name>A0ABP7E892_9STAP</name>
<sequence>MSPKKEDYIKALFDLGGQVTKVSNKEIAERLGTSPPTVTEMMVSLEKIGWTEYFPYKGSLLTPEGAERAKHLIHKHRLWEVFLVDNLGFEIDEVHDEAEVLEHATSNILADRLERYLGHPEYCPHGGAIPLNLIDNQEHHIYRLSEAGDEETLFISRIVNESDLVSYFKNKKLNVGDKLTVISRDLANDSLLVKNLTQGIDIELSSSASQYLFVEQSDS</sequence>
<reference evidence="14" key="1">
    <citation type="journal article" date="2019" name="Int. J. Syst. Evol. Microbiol.">
        <title>The Global Catalogue of Microorganisms (GCM) 10K type strain sequencing project: providing services to taxonomists for standard genome sequencing and annotation.</title>
        <authorList>
            <consortium name="The Broad Institute Genomics Platform"/>
            <consortium name="The Broad Institute Genome Sequencing Center for Infectious Disease"/>
            <person name="Wu L."/>
            <person name="Ma J."/>
        </authorList>
    </citation>
    <scope>NUCLEOTIDE SEQUENCE [LARGE SCALE GENOMIC DNA]</scope>
    <source>
        <strain evidence="14">JCM 16981</strain>
    </source>
</reference>
<dbReference type="PANTHER" id="PTHR33238">
    <property type="entry name" value="IRON (METAL) DEPENDENT REPRESSOR, DTXR FAMILY"/>
    <property type="match status" value="1"/>
</dbReference>
<evidence type="ECO:0000256" key="10">
    <source>
        <dbReference type="ARBA" id="ARBA00023211"/>
    </source>
</evidence>
<evidence type="ECO:0000256" key="11">
    <source>
        <dbReference type="ARBA" id="ARBA00032593"/>
    </source>
</evidence>
<evidence type="ECO:0000256" key="7">
    <source>
        <dbReference type="ARBA" id="ARBA00023125"/>
    </source>
</evidence>
<keyword evidence="7" id="KW-0238">DNA-binding</keyword>
<evidence type="ECO:0000256" key="9">
    <source>
        <dbReference type="ARBA" id="ARBA00023163"/>
    </source>
</evidence>
<keyword evidence="9" id="KW-0804">Transcription</keyword>
<dbReference type="InterPro" id="IPR022689">
    <property type="entry name" value="Iron_dep_repressor"/>
</dbReference>
<evidence type="ECO:0000313" key="13">
    <source>
        <dbReference type="EMBL" id="GAA3714526.1"/>
    </source>
</evidence>
<keyword evidence="6" id="KW-0805">Transcription regulation</keyword>
<comment type="similarity">
    <text evidence="2">Belongs to the DtxR/MntR family.</text>
</comment>
<keyword evidence="8" id="KW-0010">Activator</keyword>
<comment type="subcellular location">
    <subcellularLocation>
        <location evidence="1">Cytoplasm</location>
    </subcellularLocation>
</comment>
<comment type="caution">
    <text evidence="13">The sequence shown here is derived from an EMBL/GenBank/DDBJ whole genome shotgun (WGS) entry which is preliminary data.</text>
</comment>
<feature type="domain" description="HTH dtxR-type" evidence="12">
    <location>
        <begin position="1"/>
        <end position="62"/>
    </location>
</feature>
<keyword evidence="4" id="KW-0963">Cytoplasm</keyword>
<evidence type="ECO:0000256" key="1">
    <source>
        <dbReference type="ARBA" id="ARBA00004496"/>
    </source>
</evidence>
<keyword evidence="10" id="KW-0464">Manganese</keyword>
<dbReference type="InterPro" id="IPR022687">
    <property type="entry name" value="HTH_DTXR"/>
</dbReference>
<gene>
    <name evidence="13" type="ORF">GCM10022378_01580</name>
</gene>
<dbReference type="Gene3D" id="1.10.10.10">
    <property type="entry name" value="Winged helix-like DNA-binding domain superfamily/Winged helix DNA-binding domain"/>
    <property type="match status" value="1"/>
</dbReference>
<proteinExistence type="inferred from homology"/>
<dbReference type="Gene3D" id="2.30.30.90">
    <property type="match status" value="1"/>
</dbReference>
<evidence type="ECO:0000256" key="2">
    <source>
        <dbReference type="ARBA" id="ARBA00007871"/>
    </source>
</evidence>
<organism evidence="13 14">
    <name type="scientific">Salinicoccus jeotgali</name>
    <dbReference type="NCBI Taxonomy" id="381634"/>
    <lineage>
        <taxon>Bacteria</taxon>
        <taxon>Bacillati</taxon>
        <taxon>Bacillota</taxon>
        <taxon>Bacilli</taxon>
        <taxon>Bacillales</taxon>
        <taxon>Staphylococcaceae</taxon>
        <taxon>Salinicoccus</taxon>
    </lineage>
</organism>
<dbReference type="InterPro" id="IPR038157">
    <property type="entry name" value="FeoA_core_dom"/>
</dbReference>
<dbReference type="Proteomes" id="UP001500920">
    <property type="component" value="Unassembled WGS sequence"/>
</dbReference>
<dbReference type="SMART" id="SM00529">
    <property type="entry name" value="HTH_DTXR"/>
    <property type="match status" value="1"/>
</dbReference>
<dbReference type="Pfam" id="PF01325">
    <property type="entry name" value="Fe_dep_repress"/>
    <property type="match status" value="1"/>
</dbReference>
<dbReference type="InterPro" id="IPR036388">
    <property type="entry name" value="WH-like_DNA-bd_sf"/>
</dbReference>
<dbReference type="PANTHER" id="PTHR33238:SF11">
    <property type="entry name" value="TRANSCRIPTIONAL REGULATOR MNTR"/>
    <property type="match status" value="1"/>
</dbReference>
<evidence type="ECO:0000256" key="5">
    <source>
        <dbReference type="ARBA" id="ARBA00022491"/>
    </source>
</evidence>
<comment type="subunit">
    <text evidence="3">Homodimer.</text>
</comment>
<dbReference type="PROSITE" id="PS50944">
    <property type="entry name" value="HTH_DTXR"/>
    <property type="match status" value="1"/>
</dbReference>
<dbReference type="InterPro" id="IPR001367">
    <property type="entry name" value="Fe_dep_repressor"/>
</dbReference>
<dbReference type="InterPro" id="IPR050536">
    <property type="entry name" value="DtxR_MntR_Metal-Reg"/>
</dbReference>
<dbReference type="EMBL" id="BAABCK010000004">
    <property type="protein sequence ID" value="GAA3714526.1"/>
    <property type="molecule type" value="Genomic_DNA"/>
</dbReference>
<dbReference type="Pfam" id="PF02742">
    <property type="entry name" value="Fe_dep_repr_C"/>
    <property type="match status" value="1"/>
</dbReference>
<keyword evidence="5" id="KW-0678">Repressor</keyword>
<evidence type="ECO:0000259" key="12">
    <source>
        <dbReference type="PROSITE" id="PS50944"/>
    </source>
</evidence>
<evidence type="ECO:0000256" key="3">
    <source>
        <dbReference type="ARBA" id="ARBA00011738"/>
    </source>
</evidence>
<dbReference type="SUPFAM" id="SSF46785">
    <property type="entry name" value="Winged helix' DNA-binding domain"/>
    <property type="match status" value="1"/>
</dbReference>
<dbReference type="InterPro" id="IPR036390">
    <property type="entry name" value="WH_DNA-bd_sf"/>
</dbReference>